<dbReference type="AlphaFoldDB" id="A0A2N0PDV3"/>
<evidence type="ECO:0008006" key="3">
    <source>
        <dbReference type="Google" id="ProtNLM"/>
    </source>
</evidence>
<dbReference type="EMBL" id="LLXJ01000930">
    <property type="protein sequence ID" value="PKC05003.1"/>
    <property type="molecule type" value="Genomic_DNA"/>
</dbReference>
<protein>
    <recommendedName>
        <fullName evidence="3">F-box domain-containing protein</fullName>
    </recommendedName>
</protein>
<dbReference type="VEuPathDB" id="FungiDB:FUN_018805"/>
<dbReference type="VEuPathDB" id="FungiDB:RhiirFUN_007029"/>
<dbReference type="VEuPathDB" id="FungiDB:RhiirA1_456392"/>
<comment type="caution">
    <text evidence="1">The sequence shown here is derived from an EMBL/GenBank/DDBJ whole genome shotgun (WGS) entry which is preliminary data.</text>
</comment>
<name>A0A2N0PDV3_9GLOM</name>
<evidence type="ECO:0000313" key="1">
    <source>
        <dbReference type="EMBL" id="PKC05003.1"/>
    </source>
</evidence>
<gene>
    <name evidence="1" type="ORF">RhiirA5_421495</name>
</gene>
<accession>A0A2N0PDV3</accession>
<dbReference type="Proteomes" id="UP000232722">
    <property type="component" value="Unassembled WGS sequence"/>
</dbReference>
<sequence>MSTANYLDQLAAELIPFILKNLSIQDLKNCCSIDNIWKDEVIREIRKRLIVDCTFVDKNVTVKAIIDPRKKSELDPSLGKSYEIFEEFQMIFEGSYKCEYDLVLGIGWLMRLADGRIDGSHIRWWKNGSNRWWKNNEEKR</sequence>
<organism evidence="1 2">
    <name type="scientific">Rhizophagus irregularis</name>
    <dbReference type="NCBI Taxonomy" id="588596"/>
    <lineage>
        <taxon>Eukaryota</taxon>
        <taxon>Fungi</taxon>
        <taxon>Fungi incertae sedis</taxon>
        <taxon>Mucoromycota</taxon>
        <taxon>Glomeromycotina</taxon>
        <taxon>Glomeromycetes</taxon>
        <taxon>Glomerales</taxon>
        <taxon>Glomeraceae</taxon>
        <taxon>Rhizophagus</taxon>
    </lineage>
</organism>
<reference evidence="1 2" key="2">
    <citation type="submission" date="2017-09" db="EMBL/GenBank/DDBJ databases">
        <title>Extensive intraspecific genome diversity in a model arbuscular mycorrhizal fungus.</title>
        <authorList>
            <person name="Chen E.C."/>
            <person name="Morin E."/>
            <person name="Beaudet D."/>
            <person name="Noel J."/>
            <person name="Ndikumana S."/>
            <person name="Charron P."/>
            <person name="St-Onge C."/>
            <person name="Giorgi J."/>
            <person name="Grigoriev I.V."/>
            <person name="Roux C."/>
            <person name="Martin F.M."/>
            <person name="Corradi N."/>
        </authorList>
    </citation>
    <scope>NUCLEOTIDE SEQUENCE [LARGE SCALE GENOMIC DNA]</scope>
    <source>
        <strain evidence="1 2">A5</strain>
    </source>
</reference>
<reference evidence="1 2" key="1">
    <citation type="submission" date="2016-04" db="EMBL/GenBank/DDBJ databases">
        <title>Genome analyses suggest a sexual origin of heterokaryosis in a supposedly ancient asexual fungus.</title>
        <authorList>
            <person name="Ropars J."/>
            <person name="Sedzielewska K."/>
            <person name="Noel J."/>
            <person name="Charron P."/>
            <person name="Farinelli L."/>
            <person name="Marton T."/>
            <person name="Kruger M."/>
            <person name="Pelin A."/>
            <person name="Brachmann A."/>
            <person name="Corradi N."/>
        </authorList>
    </citation>
    <scope>NUCLEOTIDE SEQUENCE [LARGE SCALE GENOMIC DNA]</scope>
    <source>
        <strain evidence="1 2">A5</strain>
    </source>
</reference>
<evidence type="ECO:0000313" key="2">
    <source>
        <dbReference type="Proteomes" id="UP000232722"/>
    </source>
</evidence>
<proteinExistence type="predicted"/>